<feature type="domain" description="HTH merR-type" evidence="5">
    <location>
        <begin position="1"/>
        <end position="70"/>
    </location>
</feature>
<comment type="caution">
    <text evidence="6">The sequence shown here is derived from an EMBL/GenBank/DDBJ whole genome shotgun (WGS) entry which is preliminary data.</text>
</comment>
<sequence>MRTVNEMSKLTGISVRTLHYYDAIGLLNPTYVGANGYRYYDEACLSRLQTILLYRELEFPLKKINEILDSPAFVRDEALLEQIKLLENKRLHLKKLILHATAIHGGKNMSEFDVYDQEVKERWGDSEAFQEYQSKAGKINHEQVAEQMQAIFAEFGNLQNEAFDSPLVQGQVKKLKDYITANFYTCTNEILAGLGQMYTVDDRFKTNIDQMGGQGTAAFASQAIIYYTNQ</sequence>
<dbReference type="Proteomes" id="UP000217465">
    <property type="component" value="Unassembled WGS sequence"/>
</dbReference>
<dbReference type="PROSITE" id="PS50937">
    <property type="entry name" value="HTH_MERR_2"/>
    <property type="match status" value="1"/>
</dbReference>
<dbReference type="SUPFAM" id="SSF46955">
    <property type="entry name" value="Putative DNA-binding domain"/>
    <property type="match status" value="1"/>
</dbReference>
<keyword evidence="1" id="KW-0805">Transcription regulation</keyword>
<dbReference type="EMBL" id="NSGR01000009">
    <property type="protein sequence ID" value="PCH11536.1"/>
    <property type="molecule type" value="Genomic_DNA"/>
</dbReference>
<dbReference type="GO" id="GO:0003700">
    <property type="term" value="F:DNA-binding transcription factor activity"/>
    <property type="evidence" value="ECO:0007669"/>
    <property type="project" value="InterPro"/>
</dbReference>
<dbReference type="PANTHER" id="PTHR30204">
    <property type="entry name" value="REDOX-CYCLING DRUG-SENSING TRANSCRIPTIONAL ACTIVATOR SOXR"/>
    <property type="match status" value="1"/>
</dbReference>
<evidence type="ECO:0000256" key="3">
    <source>
        <dbReference type="ARBA" id="ARBA00023159"/>
    </source>
</evidence>
<keyword evidence="2" id="KW-0238">DNA-binding</keyword>
<evidence type="ECO:0000259" key="5">
    <source>
        <dbReference type="PROSITE" id="PS50937"/>
    </source>
</evidence>
<dbReference type="InterPro" id="IPR036244">
    <property type="entry name" value="TipA-like_antibiotic-bd"/>
</dbReference>
<reference evidence="6 7" key="1">
    <citation type="submission" date="2016-06" db="EMBL/GenBank/DDBJ databases">
        <authorList>
            <person name="Haines A.N."/>
            <person name="Council K.R."/>
        </authorList>
    </citation>
    <scope>NUCLEOTIDE SEQUENCE [LARGE SCALE GENOMIC DNA]</scope>
    <source>
        <strain evidence="6 7">SP158-29</strain>
    </source>
</reference>
<dbReference type="SUPFAM" id="SSF89082">
    <property type="entry name" value="Antibiotic binding domain of TipA-like multidrug resistance regulators"/>
    <property type="match status" value="1"/>
</dbReference>
<protein>
    <submittedName>
        <fullName evidence="6">HTH-type transcriptional activator mta</fullName>
    </submittedName>
</protein>
<accession>A0A854W6S4</accession>
<evidence type="ECO:0000256" key="1">
    <source>
        <dbReference type="ARBA" id="ARBA00023015"/>
    </source>
</evidence>
<dbReference type="InterPro" id="IPR000551">
    <property type="entry name" value="MerR-type_HTH_dom"/>
</dbReference>
<gene>
    <name evidence="6" type="primary">mta</name>
    <name evidence="6" type="ORF">A9Y57_01840</name>
</gene>
<dbReference type="PANTHER" id="PTHR30204:SF90">
    <property type="entry name" value="HTH-TYPE TRANSCRIPTIONAL ACTIVATOR MTA"/>
    <property type="match status" value="1"/>
</dbReference>
<organism evidence="6 7">
    <name type="scientific">Streptococcus parauberis</name>
    <dbReference type="NCBI Taxonomy" id="1348"/>
    <lineage>
        <taxon>Bacteria</taxon>
        <taxon>Bacillati</taxon>
        <taxon>Bacillota</taxon>
        <taxon>Bacilli</taxon>
        <taxon>Lactobacillales</taxon>
        <taxon>Streptococcaceae</taxon>
        <taxon>Streptococcus</taxon>
    </lineage>
</organism>
<evidence type="ECO:0000256" key="2">
    <source>
        <dbReference type="ARBA" id="ARBA00023125"/>
    </source>
</evidence>
<dbReference type="PRINTS" id="PR00040">
    <property type="entry name" value="HTHMERR"/>
</dbReference>
<dbReference type="CDD" id="cd01106">
    <property type="entry name" value="HTH_TipAL-Mta"/>
    <property type="match status" value="1"/>
</dbReference>
<dbReference type="RefSeq" id="WP_096633852.1">
    <property type="nucleotide sequence ID" value="NZ_NSGR01000009.1"/>
</dbReference>
<evidence type="ECO:0000313" key="7">
    <source>
        <dbReference type="Proteomes" id="UP000217465"/>
    </source>
</evidence>
<dbReference type="AlphaFoldDB" id="A0A854W6S4"/>
<dbReference type="Gene3D" id="1.10.490.50">
    <property type="entry name" value="Antibiotic binding domain of TipA-like multidrug resistance regulators"/>
    <property type="match status" value="1"/>
</dbReference>
<dbReference type="GO" id="GO:0003677">
    <property type="term" value="F:DNA binding"/>
    <property type="evidence" value="ECO:0007669"/>
    <property type="project" value="UniProtKB-KW"/>
</dbReference>
<name>A0A854W6S4_9STRE</name>
<dbReference type="Pfam" id="PF07739">
    <property type="entry name" value="TipAS"/>
    <property type="match status" value="1"/>
</dbReference>
<dbReference type="InterPro" id="IPR047057">
    <property type="entry name" value="MerR_fam"/>
</dbReference>
<keyword evidence="4" id="KW-0804">Transcription</keyword>
<dbReference type="Gene3D" id="1.10.1660.10">
    <property type="match status" value="1"/>
</dbReference>
<dbReference type="InterPro" id="IPR009061">
    <property type="entry name" value="DNA-bd_dom_put_sf"/>
</dbReference>
<keyword evidence="3" id="KW-0010">Activator</keyword>
<dbReference type="SMART" id="SM00422">
    <property type="entry name" value="HTH_MERR"/>
    <property type="match status" value="1"/>
</dbReference>
<dbReference type="Pfam" id="PF13411">
    <property type="entry name" value="MerR_1"/>
    <property type="match status" value="1"/>
</dbReference>
<proteinExistence type="predicted"/>
<evidence type="ECO:0000256" key="4">
    <source>
        <dbReference type="ARBA" id="ARBA00023163"/>
    </source>
</evidence>
<dbReference type="InterPro" id="IPR012925">
    <property type="entry name" value="TipAS_dom"/>
</dbReference>
<evidence type="ECO:0000313" key="6">
    <source>
        <dbReference type="EMBL" id="PCH11536.1"/>
    </source>
</evidence>